<evidence type="ECO:0000259" key="1">
    <source>
        <dbReference type="Pfam" id="PF12571"/>
    </source>
</evidence>
<dbReference type="OrthoDB" id="9810174at2"/>
<protein>
    <submittedName>
        <fullName evidence="2">Tail-collar fiber protein</fullName>
    </submittedName>
</protein>
<dbReference type="EMBL" id="QNRF01000004">
    <property type="protein sequence ID" value="RBO83442.1"/>
    <property type="molecule type" value="Genomic_DNA"/>
</dbReference>
<dbReference type="AlphaFoldDB" id="A0A366D045"/>
<sequence length="526" mass="57998">MAFITIDGQNHIAKKQGDKEQLNITSFVLANVPNLGSEPATRIETIPNSYVVDQLPVTKSGYVNPNQVVYSLVMGSNIGSYEFNWVGLVDDDGVLIAVTYIPLTTKTKNDGAKAGNTFTRNFLIYYTGIQHTTLVNVPAETWQIDFSTRLSGIDERERLSNLDIYGHEGFLGDGWKVTGSAGTYNVVSGVGYVGGIRIKNAEAQEITTTTFPNEIWLNVSLQGDISDMTAVTEFVIDTGPFDDYVDANNYGHHLVKLATLDSNGRVTDNRIIYENVAQHEAKDDPHHQYKVYAEEQANKALLDAAEDAKAKMELYGYGTSGSSLPKIEDFDTLLVGDLANGQILRFDQGSLNAPASGIGVVSVKMYTSTGGSIELDYHQLNRRFIRFVTSNVWSNFVEVMTTKGKAEHDDVSSGSNSNLYVTPKSLFDAGVKSELGVEQDLKSVSYSLNTIYQNLGKKMKGFWIYFETISTAVNDAVEITEDPDDSESWHAVARRSQNSELNTLIVIPVGYFFRIKTAYKSISEIS</sequence>
<keyword evidence="3" id="KW-1185">Reference proteome</keyword>
<gene>
    <name evidence="2" type="ORF">DFP76_104261</name>
</gene>
<organism evidence="2 3">
    <name type="scientific">Marinomonas aquiplantarum</name>
    <dbReference type="NCBI Taxonomy" id="491951"/>
    <lineage>
        <taxon>Bacteria</taxon>
        <taxon>Pseudomonadati</taxon>
        <taxon>Pseudomonadota</taxon>
        <taxon>Gammaproteobacteria</taxon>
        <taxon>Oceanospirillales</taxon>
        <taxon>Oceanospirillaceae</taxon>
        <taxon>Marinomonas</taxon>
    </lineage>
</organism>
<dbReference type="Pfam" id="PF12571">
    <property type="entry name" value="Phage_tail_fib"/>
    <property type="match status" value="1"/>
</dbReference>
<evidence type="ECO:0000313" key="3">
    <source>
        <dbReference type="Proteomes" id="UP000252086"/>
    </source>
</evidence>
<proteinExistence type="predicted"/>
<name>A0A366D045_9GAMM</name>
<accession>A0A366D045</accession>
<dbReference type="RefSeq" id="WP_113874393.1">
    <property type="nucleotide sequence ID" value="NZ_QNRF01000004.1"/>
</dbReference>
<reference evidence="2 3" key="1">
    <citation type="submission" date="2018-06" db="EMBL/GenBank/DDBJ databases">
        <title>Genomic Encyclopedia of Type Strains, Phase III (KMG-III): the genomes of soil and plant-associated and newly described type strains.</title>
        <authorList>
            <person name="Whitman W."/>
        </authorList>
    </citation>
    <scope>NUCLEOTIDE SEQUENCE [LARGE SCALE GENOMIC DNA]</scope>
    <source>
        <strain evidence="2 3">CECT 7732</strain>
    </source>
</reference>
<dbReference type="InterPro" id="IPR022225">
    <property type="entry name" value="Phage_tail_fibre_N"/>
</dbReference>
<dbReference type="Proteomes" id="UP000252086">
    <property type="component" value="Unassembled WGS sequence"/>
</dbReference>
<evidence type="ECO:0000313" key="2">
    <source>
        <dbReference type="EMBL" id="RBO83442.1"/>
    </source>
</evidence>
<feature type="domain" description="Phage tail fibre protein N-terminal" evidence="1">
    <location>
        <begin position="2"/>
        <end position="154"/>
    </location>
</feature>
<comment type="caution">
    <text evidence="2">The sequence shown here is derived from an EMBL/GenBank/DDBJ whole genome shotgun (WGS) entry which is preliminary data.</text>
</comment>